<keyword evidence="9" id="KW-0808">Transferase</keyword>
<dbReference type="EMBL" id="CP034433">
    <property type="protein sequence ID" value="AZN35368.1"/>
    <property type="molecule type" value="Genomic_DNA"/>
</dbReference>
<evidence type="ECO:0000256" key="3">
    <source>
        <dbReference type="ARBA" id="ARBA00022475"/>
    </source>
</evidence>
<evidence type="ECO:0000256" key="7">
    <source>
        <dbReference type="SAM" id="Phobius"/>
    </source>
</evidence>
<evidence type="ECO:0000313" key="10">
    <source>
        <dbReference type="Proteomes" id="UP000282438"/>
    </source>
</evidence>
<name>A0A3S8ZPH0_9NEIS</name>
<feature type="transmembrane region" description="Helical" evidence="7">
    <location>
        <begin position="192"/>
        <end position="217"/>
    </location>
</feature>
<feature type="transmembrane region" description="Helical" evidence="7">
    <location>
        <begin position="150"/>
        <end position="172"/>
    </location>
</feature>
<keyword evidence="10" id="KW-1185">Reference proteome</keyword>
<dbReference type="KEGG" id="iod:EJO50_01995"/>
<feature type="transmembrane region" description="Helical" evidence="7">
    <location>
        <begin position="229"/>
        <end position="250"/>
    </location>
</feature>
<dbReference type="GO" id="GO:0016413">
    <property type="term" value="F:O-acetyltransferase activity"/>
    <property type="evidence" value="ECO:0007669"/>
    <property type="project" value="TreeGrafter"/>
</dbReference>
<dbReference type="RefSeq" id="WP_125971340.1">
    <property type="nucleotide sequence ID" value="NZ_CP034433.1"/>
</dbReference>
<comment type="similarity">
    <text evidence="2">Belongs to the acyltransferase 3 family.</text>
</comment>
<evidence type="ECO:0000259" key="8">
    <source>
        <dbReference type="Pfam" id="PF01757"/>
    </source>
</evidence>
<feature type="transmembrane region" description="Helical" evidence="7">
    <location>
        <begin position="48"/>
        <end position="65"/>
    </location>
</feature>
<feature type="domain" description="Acyltransferase 3" evidence="8">
    <location>
        <begin position="8"/>
        <end position="309"/>
    </location>
</feature>
<feature type="transmembrane region" description="Helical" evidence="7">
    <location>
        <begin position="86"/>
        <end position="106"/>
    </location>
</feature>
<dbReference type="Proteomes" id="UP000282438">
    <property type="component" value="Chromosome"/>
</dbReference>
<feature type="transmembrane region" description="Helical" evidence="7">
    <location>
        <begin position="262"/>
        <end position="281"/>
    </location>
</feature>
<evidence type="ECO:0000256" key="4">
    <source>
        <dbReference type="ARBA" id="ARBA00022692"/>
    </source>
</evidence>
<feature type="transmembrane region" description="Helical" evidence="7">
    <location>
        <begin position="126"/>
        <end position="143"/>
    </location>
</feature>
<dbReference type="OrthoDB" id="9814956at2"/>
<dbReference type="Pfam" id="PF01757">
    <property type="entry name" value="Acyl_transf_3"/>
    <property type="match status" value="1"/>
</dbReference>
<dbReference type="AlphaFoldDB" id="A0A3S8ZPH0"/>
<organism evidence="9 10">
    <name type="scientific">Iodobacter ciconiae</name>
    <dbReference type="NCBI Taxonomy" id="2496266"/>
    <lineage>
        <taxon>Bacteria</taxon>
        <taxon>Pseudomonadati</taxon>
        <taxon>Pseudomonadota</taxon>
        <taxon>Betaproteobacteria</taxon>
        <taxon>Neisseriales</taxon>
        <taxon>Chitinibacteraceae</taxon>
        <taxon>Iodobacter</taxon>
    </lineage>
</organism>
<evidence type="ECO:0000256" key="2">
    <source>
        <dbReference type="ARBA" id="ARBA00007400"/>
    </source>
</evidence>
<evidence type="ECO:0000256" key="5">
    <source>
        <dbReference type="ARBA" id="ARBA00022989"/>
    </source>
</evidence>
<keyword evidence="9" id="KW-0012">Acyltransferase</keyword>
<protein>
    <submittedName>
        <fullName evidence="9">Acyltransferase</fullName>
    </submittedName>
</protein>
<dbReference type="GO" id="GO:0009246">
    <property type="term" value="P:enterobacterial common antigen biosynthetic process"/>
    <property type="evidence" value="ECO:0007669"/>
    <property type="project" value="TreeGrafter"/>
</dbReference>
<gene>
    <name evidence="9" type="ORF">EJO50_01995</name>
</gene>
<comment type="subcellular location">
    <subcellularLocation>
        <location evidence="1">Cell membrane</location>
        <topology evidence="1">Multi-pass membrane protein</topology>
    </subcellularLocation>
</comment>
<accession>A0A3S8ZPH0</accession>
<keyword evidence="3" id="KW-1003">Cell membrane</keyword>
<keyword evidence="4 7" id="KW-0812">Transmembrane</keyword>
<dbReference type="PANTHER" id="PTHR40074:SF2">
    <property type="entry name" value="O-ACETYLTRANSFERASE WECH"/>
    <property type="match status" value="1"/>
</dbReference>
<sequence length="329" mass="37844">MVHNYRDNWVDYAKGVGILLVVYGHVVRGLIKAGLGIYLPLLNLVDEVIYGFHMPLFFFLSGCLFSQSAKKWGSKKLFLNKVDTILYPYIIWSLIQGAVEVFLSRYTNTGADIASVLNLLWSPRAHFWFLYALFFIFIFCIFAKDWIIKNIALIFICSVFVLLFFPVTYIAAIDLTAHYLVFFVFGILFKQYTKYICLNKWMLGLYFVFSVFAFIFSKSTLEAGMINRIMMFVYALSCILLLSSFCMLLNNKYSLLLKVGQASLAIYLIHVIVGSGVRIVLNKFIGIQDFYILLLIGLLVSVSIPMIIWRYVGSIPLQCLFSSPFKFYK</sequence>
<dbReference type="PANTHER" id="PTHR40074">
    <property type="entry name" value="O-ACETYLTRANSFERASE WECH"/>
    <property type="match status" value="1"/>
</dbReference>
<evidence type="ECO:0000313" key="9">
    <source>
        <dbReference type="EMBL" id="AZN35368.1"/>
    </source>
</evidence>
<evidence type="ECO:0000256" key="6">
    <source>
        <dbReference type="ARBA" id="ARBA00023136"/>
    </source>
</evidence>
<feature type="transmembrane region" description="Helical" evidence="7">
    <location>
        <begin position="290"/>
        <end position="312"/>
    </location>
</feature>
<evidence type="ECO:0000256" key="1">
    <source>
        <dbReference type="ARBA" id="ARBA00004651"/>
    </source>
</evidence>
<dbReference type="GO" id="GO:0005886">
    <property type="term" value="C:plasma membrane"/>
    <property type="evidence" value="ECO:0007669"/>
    <property type="project" value="UniProtKB-SubCell"/>
</dbReference>
<keyword evidence="6 7" id="KW-0472">Membrane</keyword>
<dbReference type="InterPro" id="IPR002656">
    <property type="entry name" value="Acyl_transf_3_dom"/>
</dbReference>
<keyword evidence="5 7" id="KW-1133">Transmembrane helix</keyword>
<proteinExistence type="inferred from homology"/>
<reference evidence="9 10" key="1">
    <citation type="submission" date="2018-12" db="EMBL/GenBank/DDBJ databases">
        <title>Complete genome sequence of Iodobacter sp. H11R3.</title>
        <authorList>
            <person name="Bae J.-W."/>
        </authorList>
    </citation>
    <scope>NUCLEOTIDE SEQUENCE [LARGE SCALE GENOMIC DNA]</scope>
    <source>
        <strain evidence="9 10">H11R3</strain>
    </source>
</reference>